<keyword evidence="2" id="KW-0677">Repeat</keyword>
<keyword evidence="6" id="KW-0539">Nucleus</keyword>
<dbReference type="GO" id="GO:0000978">
    <property type="term" value="F:RNA polymerase II cis-regulatory region sequence-specific DNA binding"/>
    <property type="evidence" value="ECO:0007669"/>
    <property type="project" value="TreeGrafter"/>
</dbReference>
<dbReference type="PANTHER" id="PTHR45614">
    <property type="entry name" value="MYB PROTEIN-RELATED"/>
    <property type="match status" value="1"/>
</dbReference>
<dbReference type="SUPFAM" id="SSF46689">
    <property type="entry name" value="Homeodomain-like"/>
    <property type="match status" value="1"/>
</dbReference>
<dbReference type="KEGG" id="cqi:110699211"/>
<comment type="subcellular location">
    <subcellularLocation>
        <location evidence="1">Nucleus</location>
    </subcellularLocation>
</comment>
<evidence type="ECO:0000256" key="2">
    <source>
        <dbReference type="ARBA" id="ARBA00022737"/>
    </source>
</evidence>
<reference evidence="10" key="1">
    <citation type="journal article" date="2017" name="Nature">
        <title>The genome of Chenopodium quinoa.</title>
        <authorList>
            <person name="Jarvis D.E."/>
            <person name="Ho Y.S."/>
            <person name="Lightfoot D.J."/>
            <person name="Schmoeckel S.M."/>
            <person name="Li B."/>
            <person name="Borm T.J.A."/>
            <person name="Ohyanagi H."/>
            <person name="Mineta K."/>
            <person name="Michell C.T."/>
            <person name="Saber N."/>
            <person name="Kharbatia N.M."/>
            <person name="Rupper R.R."/>
            <person name="Sharp A.R."/>
            <person name="Dally N."/>
            <person name="Boughton B.A."/>
            <person name="Woo Y.H."/>
            <person name="Gao G."/>
            <person name="Schijlen E.G.W.M."/>
            <person name="Guo X."/>
            <person name="Momin A.A."/>
            <person name="Negrao S."/>
            <person name="Al-Babili S."/>
            <person name="Gehring C."/>
            <person name="Roessner U."/>
            <person name="Jung C."/>
            <person name="Murphy K."/>
            <person name="Arold S.T."/>
            <person name="Gojobori T."/>
            <person name="van der Linden C.G."/>
            <person name="van Loo E.N."/>
            <person name="Jellen E.N."/>
            <person name="Maughan P.J."/>
            <person name="Tester M."/>
        </authorList>
    </citation>
    <scope>NUCLEOTIDE SEQUENCE [LARGE SCALE GENOMIC DNA]</scope>
    <source>
        <strain evidence="10">cv. PI 614886</strain>
    </source>
</reference>
<accession>A0A803M3L6</accession>
<evidence type="ECO:0000259" key="8">
    <source>
        <dbReference type="PROSITE" id="PS50090"/>
    </source>
</evidence>
<feature type="region of interest" description="Disordered" evidence="7">
    <location>
        <begin position="1"/>
        <end position="43"/>
    </location>
</feature>
<dbReference type="CDD" id="cd00167">
    <property type="entry name" value="SANT"/>
    <property type="match status" value="2"/>
</dbReference>
<keyword evidence="11" id="KW-1185">Reference proteome</keyword>
<evidence type="ECO:0000256" key="4">
    <source>
        <dbReference type="ARBA" id="ARBA00023125"/>
    </source>
</evidence>
<dbReference type="GO" id="GO:0000981">
    <property type="term" value="F:DNA-binding transcription factor activity, RNA polymerase II-specific"/>
    <property type="evidence" value="ECO:0007669"/>
    <property type="project" value="TreeGrafter"/>
</dbReference>
<dbReference type="SMR" id="A0A803M3L6"/>
<name>A0A803M3L6_CHEQI</name>
<feature type="domain" description="HTH myb-type" evidence="9">
    <location>
        <begin position="90"/>
        <end position="140"/>
    </location>
</feature>
<sequence>MSDQPKTTEDPNDLTLPDAAADATEADDLPAAPSSSRVRGPWSPEEDAILSELVSKFGARNWSLIARGIPGRSGKSCRLRWCNQLDPCVKRKPFSEEEDQTIISAHAIHGNKWACIAKLLSGRTDNAIKNHWNSTLRRRYDFGKSVGDSSFDRNKASSEETVSGETNSFKAYDGKHDVNMVVNQCLQPDYQSSVNENLNQSVQPEIQPSIMYENPPIVVAYPPMVAYPPFYAHYAEPIEPPKPSRPVARVGAFSVYQPSSNLTPAAPPPKPVPVQGPLVNAFQPDFGISKFLDGVQCEPIIPLRCGHGCCSTPTGAKTQNSLLGPEFIEYEEPPSFSSHELASIATDLNNIAWIKSGLDSGCTRRMDDPIQKRDIQGSDNSGQCAQTNNVRFEEGRTKLVGMMTEVLSTQIPRQTVALPAEVGV</sequence>
<dbReference type="Proteomes" id="UP000596660">
    <property type="component" value="Unplaced"/>
</dbReference>
<organism evidence="10 11">
    <name type="scientific">Chenopodium quinoa</name>
    <name type="common">Quinoa</name>
    <dbReference type="NCBI Taxonomy" id="63459"/>
    <lineage>
        <taxon>Eukaryota</taxon>
        <taxon>Viridiplantae</taxon>
        <taxon>Streptophyta</taxon>
        <taxon>Embryophyta</taxon>
        <taxon>Tracheophyta</taxon>
        <taxon>Spermatophyta</taxon>
        <taxon>Magnoliopsida</taxon>
        <taxon>eudicotyledons</taxon>
        <taxon>Gunneridae</taxon>
        <taxon>Pentapetalae</taxon>
        <taxon>Caryophyllales</taxon>
        <taxon>Chenopodiaceae</taxon>
        <taxon>Chenopodioideae</taxon>
        <taxon>Atripliceae</taxon>
        <taxon>Chenopodium</taxon>
    </lineage>
</organism>
<reference evidence="10" key="2">
    <citation type="submission" date="2021-03" db="UniProtKB">
        <authorList>
            <consortium name="EnsemblPlants"/>
        </authorList>
    </citation>
    <scope>IDENTIFICATION</scope>
</reference>
<evidence type="ECO:0000259" key="9">
    <source>
        <dbReference type="PROSITE" id="PS51294"/>
    </source>
</evidence>
<gene>
    <name evidence="10" type="primary">LOC110699211</name>
</gene>
<dbReference type="OMA" id="IDYEEPP"/>
<dbReference type="PROSITE" id="PS51294">
    <property type="entry name" value="HTH_MYB"/>
    <property type="match status" value="2"/>
</dbReference>
<keyword evidence="3" id="KW-0805">Transcription regulation</keyword>
<dbReference type="Gramene" id="AUR62022815-RA">
    <property type="protein sequence ID" value="AUR62022815-RA:cds"/>
    <property type="gene ID" value="AUR62022815"/>
</dbReference>
<dbReference type="OrthoDB" id="2143914at2759"/>
<feature type="compositionally biased region" description="Low complexity" evidence="7">
    <location>
        <begin position="13"/>
        <end position="33"/>
    </location>
</feature>
<dbReference type="PROSITE" id="PS50090">
    <property type="entry name" value="MYB_LIKE"/>
    <property type="match status" value="2"/>
</dbReference>
<evidence type="ECO:0000313" key="10">
    <source>
        <dbReference type="EnsemblPlants" id="AUR62022815-RA:cds"/>
    </source>
</evidence>
<evidence type="ECO:0000256" key="3">
    <source>
        <dbReference type="ARBA" id="ARBA00023015"/>
    </source>
</evidence>
<dbReference type="RefSeq" id="XP_021732396.1">
    <property type="nucleotide sequence ID" value="XM_021876704.1"/>
</dbReference>
<feature type="domain" description="Myb-like" evidence="8">
    <location>
        <begin position="34"/>
        <end position="85"/>
    </location>
</feature>
<keyword evidence="4" id="KW-0238">DNA-binding</keyword>
<dbReference type="FunFam" id="1.10.10.60:FF:000060">
    <property type="entry name" value="MYB transcription factor"/>
    <property type="match status" value="1"/>
</dbReference>
<dbReference type="InterPro" id="IPR009057">
    <property type="entry name" value="Homeodomain-like_sf"/>
</dbReference>
<feature type="domain" description="HTH myb-type" evidence="9">
    <location>
        <begin position="34"/>
        <end position="89"/>
    </location>
</feature>
<evidence type="ECO:0000256" key="5">
    <source>
        <dbReference type="ARBA" id="ARBA00023163"/>
    </source>
</evidence>
<evidence type="ECO:0000256" key="1">
    <source>
        <dbReference type="ARBA" id="ARBA00004123"/>
    </source>
</evidence>
<dbReference type="EnsemblPlants" id="AUR62022815-RA">
    <property type="protein sequence ID" value="AUR62022815-RA:cds"/>
    <property type="gene ID" value="AUR62022815"/>
</dbReference>
<dbReference type="InterPro" id="IPR017930">
    <property type="entry name" value="Myb_dom"/>
</dbReference>
<dbReference type="Gene3D" id="1.10.10.60">
    <property type="entry name" value="Homeodomain-like"/>
    <property type="match status" value="2"/>
</dbReference>
<dbReference type="AlphaFoldDB" id="A0A803M3L6"/>
<evidence type="ECO:0000313" key="11">
    <source>
        <dbReference type="Proteomes" id="UP000596660"/>
    </source>
</evidence>
<dbReference type="InterPro" id="IPR050560">
    <property type="entry name" value="MYB_TF"/>
</dbReference>
<dbReference type="Pfam" id="PF00249">
    <property type="entry name" value="Myb_DNA-binding"/>
    <property type="match status" value="2"/>
</dbReference>
<proteinExistence type="predicted"/>
<evidence type="ECO:0000256" key="6">
    <source>
        <dbReference type="ARBA" id="ARBA00023242"/>
    </source>
</evidence>
<dbReference type="InterPro" id="IPR001005">
    <property type="entry name" value="SANT/Myb"/>
</dbReference>
<dbReference type="FunFam" id="1.10.10.60:FF:000344">
    <property type="entry name" value="Transcription factor MYB44"/>
    <property type="match status" value="1"/>
</dbReference>
<protein>
    <submittedName>
        <fullName evidence="10">Uncharacterized protein</fullName>
    </submittedName>
</protein>
<evidence type="ECO:0000256" key="7">
    <source>
        <dbReference type="SAM" id="MobiDB-lite"/>
    </source>
</evidence>
<feature type="domain" description="Myb-like" evidence="8">
    <location>
        <begin position="86"/>
        <end position="136"/>
    </location>
</feature>
<dbReference type="GeneID" id="110699211"/>
<keyword evidence="5" id="KW-0804">Transcription</keyword>
<dbReference type="PANTHER" id="PTHR45614:SF25">
    <property type="entry name" value="MYB PROTEIN"/>
    <property type="match status" value="1"/>
</dbReference>
<dbReference type="SMART" id="SM00717">
    <property type="entry name" value="SANT"/>
    <property type="match status" value="2"/>
</dbReference>
<dbReference type="GO" id="GO:0005634">
    <property type="term" value="C:nucleus"/>
    <property type="evidence" value="ECO:0007669"/>
    <property type="project" value="UniProtKB-SubCell"/>
</dbReference>